<gene>
    <name evidence="3" type="ORF">G4D63_17040</name>
</gene>
<name>A0A6M0QAW7_9BACI</name>
<dbReference type="PANTHER" id="PTHR12993">
    <property type="entry name" value="N-ACETYLGLUCOSAMINYL-PHOSPHATIDYLINOSITOL DE-N-ACETYLASE-RELATED"/>
    <property type="match status" value="1"/>
</dbReference>
<comment type="catalytic activity">
    <reaction evidence="2">
        <text>(S)-malyl N-acetyl-alpha-D-glucosaminide + H2O = (S)-malyl alpha-D-glucosaminide + acetate</text>
        <dbReference type="Rhea" id="RHEA:33411"/>
        <dbReference type="ChEBI" id="CHEBI:15377"/>
        <dbReference type="ChEBI" id="CHEBI:30089"/>
        <dbReference type="ChEBI" id="CHEBI:64870"/>
        <dbReference type="ChEBI" id="CHEBI:64871"/>
    </reaction>
</comment>
<accession>A0A6M0QAW7</accession>
<dbReference type="InterPro" id="IPR003737">
    <property type="entry name" value="GlcNAc_PI_deacetylase-related"/>
</dbReference>
<evidence type="ECO:0000313" key="3">
    <source>
        <dbReference type="EMBL" id="NEY73443.1"/>
    </source>
</evidence>
<dbReference type="GO" id="GO:0016811">
    <property type="term" value="F:hydrolase activity, acting on carbon-nitrogen (but not peptide) bonds, in linear amides"/>
    <property type="evidence" value="ECO:0007669"/>
    <property type="project" value="TreeGrafter"/>
</dbReference>
<proteinExistence type="predicted"/>
<dbReference type="Pfam" id="PF02585">
    <property type="entry name" value="PIG-L"/>
    <property type="match status" value="1"/>
</dbReference>
<evidence type="ECO:0000256" key="1">
    <source>
        <dbReference type="ARBA" id="ARBA00001947"/>
    </source>
</evidence>
<evidence type="ECO:0000256" key="2">
    <source>
        <dbReference type="ARBA" id="ARBA00024609"/>
    </source>
</evidence>
<reference evidence="3 4" key="1">
    <citation type="submission" date="2020-02" db="EMBL/GenBank/DDBJ databases">
        <title>Bacillus aquiflavi sp. nov., isolated from yellow water of strong flavor Chinese baijiu in Yibin region of China.</title>
        <authorList>
            <person name="Xie J."/>
        </authorList>
    </citation>
    <scope>NUCLEOTIDE SEQUENCE [LARGE SCALE GENOMIC DNA]</scope>
    <source>
        <strain evidence="3 4">SA4</strain>
    </source>
</reference>
<dbReference type="EMBL" id="JAAIWM010000007">
    <property type="protein sequence ID" value="NEY73443.1"/>
    <property type="molecule type" value="Genomic_DNA"/>
</dbReference>
<comment type="cofactor">
    <cofactor evidence="1">
        <name>Zn(2+)</name>
        <dbReference type="ChEBI" id="CHEBI:29105"/>
    </cofactor>
</comment>
<organism evidence="3 4">
    <name type="scientific">Bacillus mesophilus</name>
    <dbReference type="NCBI Taxonomy" id="1808955"/>
    <lineage>
        <taxon>Bacteria</taxon>
        <taxon>Bacillati</taxon>
        <taxon>Bacillota</taxon>
        <taxon>Bacilli</taxon>
        <taxon>Bacillales</taxon>
        <taxon>Bacillaceae</taxon>
        <taxon>Bacillus</taxon>
    </lineage>
</organism>
<comment type="caution">
    <text evidence="3">The sequence shown here is derived from an EMBL/GenBank/DDBJ whole genome shotgun (WGS) entry which is preliminary data.</text>
</comment>
<dbReference type="AlphaFoldDB" id="A0A6M0QAW7"/>
<dbReference type="InterPro" id="IPR024078">
    <property type="entry name" value="LmbE-like_dom_sf"/>
</dbReference>
<evidence type="ECO:0000313" key="4">
    <source>
        <dbReference type="Proteomes" id="UP000481043"/>
    </source>
</evidence>
<protein>
    <submittedName>
        <fullName evidence="3">PIG-L family deacetylase</fullName>
    </submittedName>
</protein>
<sequence>MFKVNRLLVLAPHTDDAELGAGGLIARMIEEGVEVFVVAFSSAEDSLPEDLAADTLCKEFKQAMSVLGVKEEYTRVLPYKVRNFSCKRQEILEDIVKLRGEIQPDLVCLPCSQDVHQDHNVIHNEGVRVFKHIPVLGYELPWNQTSFSSQAFVELEERHIDLKWKALQSYQSQIQLSRPYFYEEFIYGLARIRGVQIKKTWAESYEVLRVVI</sequence>
<dbReference type="Proteomes" id="UP000481043">
    <property type="component" value="Unassembled WGS sequence"/>
</dbReference>
<dbReference type="RefSeq" id="WP_163180993.1">
    <property type="nucleotide sequence ID" value="NZ_JAAIWM010000007.1"/>
</dbReference>
<dbReference type="PANTHER" id="PTHR12993:SF29">
    <property type="entry name" value="BLR3841 PROTEIN"/>
    <property type="match status" value="1"/>
</dbReference>
<keyword evidence="4" id="KW-1185">Reference proteome</keyword>
<dbReference type="SUPFAM" id="SSF102588">
    <property type="entry name" value="LmbE-like"/>
    <property type="match status" value="1"/>
</dbReference>
<dbReference type="Gene3D" id="3.40.50.10320">
    <property type="entry name" value="LmbE-like"/>
    <property type="match status" value="1"/>
</dbReference>